<dbReference type="Proteomes" id="UP000037643">
    <property type="component" value="Chromosome"/>
</dbReference>
<feature type="transmembrane region" description="Helical" evidence="6">
    <location>
        <begin position="173"/>
        <end position="190"/>
    </location>
</feature>
<protein>
    <submittedName>
        <fullName evidence="8">Membrane protein</fullName>
    </submittedName>
</protein>
<evidence type="ECO:0000313" key="8">
    <source>
        <dbReference type="EMBL" id="AKM06565.1"/>
    </source>
</evidence>
<evidence type="ECO:0000256" key="6">
    <source>
        <dbReference type="SAM" id="Phobius"/>
    </source>
</evidence>
<accession>A0A0G3X4V2</accession>
<evidence type="ECO:0000256" key="5">
    <source>
        <dbReference type="ARBA" id="ARBA00023136"/>
    </source>
</evidence>
<dbReference type="EMBL" id="CP011805">
    <property type="protein sequence ID" value="AKM06565.1"/>
    <property type="molecule type" value="Genomic_DNA"/>
</dbReference>
<sequence length="295" mass="30608">MPVRAIAILVLCNVIWALNVVVSKIAVDQLGAPPLAYAFARSALVMIVLLPLLRPLPTGLGRIMLVGLAISGGSFALLFMGLETASPSSAGVVSLSGAPMTVLFAILFLGERVRWRRGLGIALAFGGVLLSVMSDRALEAGPGLMLVFASAAVGALGSVFVKRIDISSIRLQAWAAVASSVVLLPLSLTIESNQVAAFAQEPLLLAGCVVFAGLVVSVGAHTAYFRILQANDANAVVPMTLLTPLFTIALGAWLTGDPVGYRLLLGGAIAIAGVAIILVRPSATFTKRFLVRSRL</sequence>
<organism evidence="8 9">
    <name type="scientific">Pelagerythrobacter marensis</name>
    <dbReference type="NCBI Taxonomy" id="543877"/>
    <lineage>
        <taxon>Bacteria</taxon>
        <taxon>Pseudomonadati</taxon>
        <taxon>Pseudomonadota</taxon>
        <taxon>Alphaproteobacteria</taxon>
        <taxon>Sphingomonadales</taxon>
        <taxon>Erythrobacteraceae</taxon>
        <taxon>Pelagerythrobacter</taxon>
    </lineage>
</organism>
<keyword evidence="5 6" id="KW-0472">Membrane</keyword>
<keyword evidence="4 6" id="KW-1133">Transmembrane helix</keyword>
<dbReference type="PANTHER" id="PTHR32322:SF2">
    <property type="entry name" value="EAMA DOMAIN-CONTAINING PROTEIN"/>
    <property type="match status" value="1"/>
</dbReference>
<comment type="similarity">
    <text evidence="2">Belongs to the EamA transporter family.</text>
</comment>
<dbReference type="SUPFAM" id="SSF103481">
    <property type="entry name" value="Multidrug resistance efflux transporter EmrE"/>
    <property type="match status" value="2"/>
</dbReference>
<keyword evidence="9" id="KW-1185">Reference proteome</keyword>
<name>A0A0G3X4V2_9SPHN</name>
<dbReference type="AlphaFoldDB" id="A0A0G3X4V2"/>
<feature type="transmembrane region" description="Helical" evidence="6">
    <location>
        <begin position="88"/>
        <end position="110"/>
    </location>
</feature>
<dbReference type="PATRIC" id="fig|543877.4.peg.482"/>
<dbReference type="RefSeq" id="WP_047805714.1">
    <property type="nucleotide sequence ID" value="NZ_CP011805.1"/>
</dbReference>
<feature type="domain" description="EamA" evidence="7">
    <location>
        <begin position="142"/>
        <end position="278"/>
    </location>
</feature>
<feature type="transmembrane region" description="Helical" evidence="6">
    <location>
        <begin position="202"/>
        <end position="224"/>
    </location>
</feature>
<feature type="transmembrane region" description="Helical" evidence="6">
    <location>
        <begin position="140"/>
        <end position="161"/>
    </location>
</feature>
<evidence type="ECO:0000256" key="4">
    <source>
        <dbReference type="ARBA" id="ARBA00022989"/>
    </source>
</evidence>
<feature type="transmembrane region" description="Helical" evidence="6">
    <location>
        <begin position="60"/>
        <end position="82"/>
    </location>
</feature>
<dbReference type="OrthoDB" id="7158585at2"/>
<reference evidence="8 9" key="1">
    <citation type="submission" date="2015-06" db="EMBL/GenBank/DDBJ databases">
        <authorList>
            <person name="Kim K.M."/>
        </authorList>
    </citation>
    <scope>NUCLEOTIDE SEQUENCE [LARGE SCALE GENOMIC DNA]</scope>
    <source>
        <strain evidence="8 9">KCTC 22370</strain>
    </source>
</reference>
<proteinExistence type="inferred from homology"/>
<feature type="transmembrane region" description="Helical" evidence="6">
    <location>
        <begin position="33"/>
        <end position="53"/>
    </location>
</feature>
<evidence type="ECO:0000256" key="2">
    <source>
        <dbReference type="ARBA" id="ARBA00007362"/>
    </source>
</evidence>
<feature type="transmembrane region" description="Helical" evidence="6">
    <location>
        <begin position="117"/>
        <end position="134"/>
    </location>
</feature>
<evidence type="ECO:0000313" key="9">
    <source>
        <dbReference type="Proteomes" id="UP000037643"/>
    </source>
</evidence>
<dbReference type="GO" id="GO:0016020">
    <property type="term" value="C:membrane"/>
    <property type="evidence" value="ECO:0007669"/>
    <property type="project" value="UniProtKB-SubCell"/>
</dbReference>
<dbReference type="InterPro" id="IPR000620">
    <property type="entry name" value="EamA_dom"/>
</dbReference>
<dbReference type="STRING" id="543877.AM2010_478"/>
<evidence type="ECO:0000256" key="3">
    <source>
        <dbReference type="ARBA" id="ARBA00022692"/>
    </source>
</evidence>
<dbReference type="KEGG" id="amx:AM2010_478"/>
<dbReference type="Pfam" id="PF00892">
    <property type="entry name" value="EamA"/>
    <property type="match status" value="2"/>
</dbReference>
<feature type="transmembrane region" description="Helical" evidence="6">
    <location>
        <begin position="236"/>
        <end position="254"/>
    </location>
</feature>
<dbReference type="InterPro" id="IPR050638">
    <property type="entry name" value="AA-Vitamin_Transporters"/>
</dbReference>
<dbReference type="PANTHER" id="PTHR32322">
    <property type="entry name" value="INNER MEMBRANE TRANSPORTER"/>
    <property type="match status" value="1"/>
</dbReference>
<gene>
    <name evidence="8" type="ORF">AM2010_478</name>
</gene>
<feature type="domain" description="EamA" evidence="7">
    <location>
        <begin position="5"/>
        <end position="132"/>
    </location>
</feature>
<comment type="subcellular location">
    <subcellularLocation>
        <location evidence="1">Membrane</location>
        <topology evidence="1">Multi-pass membrane protein</topology>
    </subcellularLocation>
</comment>
<dbReference type="InterPro" id="IPR037185">
    <property type="entry name" value="EmrE-like"/>
</dbReference>
<feature type="transmembrane region" description="Helical" evidence="6">
    <location>
        <begin position="260"/>
        <end position="279"/>
    </location>
</feature>
<keyword evidence="3 6" id="KW-0812">Transmembrane</keyword>
<evidence type="ECO:0000256" key="1">
    <source>
        <dbReference type="ARBA" id="ARBA00004141"/>
    </source>
</evidence>
<evidence type="ECO:0000259" key="7">
    <source>
        <dbReference type="Pfam" id="PF00892"/>
    </source>
</evidence>